<dbReference type="PANTHER" id="PTHR31302">
    <property type="entry name" value="TRANSMEMBRANE PROTEIN WITH METALLOPHOSPHOESTERASE DOMAIN-RELATED"/>
    <property type="match status" value="1"/>
</dbReference>
<proteinExistence type="predicted"/>
<dbReference type="GO" id="GO:0016020">
    <property type="term" value="C:membrane"/>
    <property type="evidence" value="ECO:0007669"/>
    <property type="project" value="GOC"/>
</dbReference>
<dbReference type="EMBL" id="JAEDAO010000001">
    <property type="protein sequence ID" value="MBK0394089.1"/>
    <property type="molecule type" value="Genomic_DNA"/>
</dbReference>
<keyword evidence="5" id="KW-1185">Reference proteome</keyword>
<dbReference type="InterPro" id="IPR029052">
    <property type="entry name" value="Metallo-depent_PP-like"/>
</dbReference>
<dbReference type="PANTHER" id="PTHR31302:SF31">
    <property type="entry name" value="PHOSPHODIESTERASE YAEI"/>
    <property type="match status" value="1"/>
</dbReference>
<evidence type="ECO:0000256" key="2">
    <source>
        <dbReference type="ARBA" id="ARBA00022801"/>
    </source>
</evidence>
<accession>A0A934URT0</accession>
<evidence type="ECO:0000313" key="5">
    <source>
        <dbReference type="Proteomes" id="UP000617041"/>
    </source>
</evidence>
<dbReference type="Proteomes" id="UP000617041">
    <property type="component" value="Unassembled WGS sequence"/>
</dbReference>
<evidence type="ECO:0000256" key="1">
    <source>
        <dbReference type="ARBA" id="ARBA00022723"/>
    </source>
</evidence>
<keyword evidence="1" id="KW-0479">Metal-binding</keyword>
<keyword evidence="2" id="KW-0378">Hydrolase</keyword>
<dbReference type="InterPro" id="IPR004843">
    <property type="entry name" value="Calcineurin-like_PHP"/>
</dbReference>
<protein>
    <submittedName>
        <fullName evidence="4">Metallophosphoesterase</fullName>
    </submittedName>
</protein>
<dbReference type="Gene3D" id="3.60.21.10">
    <property type="match status" value="1"/>
</dbReference>
<dbReference type="PIRSF" id="PIRSF008292">
    <property type="entry name" value="UCP008292"/>
    <property type="match status" value="1"/>
</dbReference>
<dbReference type="GO" id="GO:0008758">
    <property type="term" value="F:UDP-2,3-diacylglucosamine hydrolase activity"/>
    <property type="evidence" value="ECO:0007669"/>
    <property type="project" value="TreeGrafter"/>
</dbReference>
<dbReference type="GO" id="GO:0009245">
    <property type="term" value="P:lipid A biosynthetic process"/>
    <property type="evidence" value="ECO:0007669"/>
    <property type="project" value="TreeGrafter"/>
</dbReference>
<organism evidence="4 5">
    <name type="scientific">Ramlibacter algicola</name>
    <dbReference type="NCBI Taxonomy" id="2795217"/>
    <lineage>
        <taxon>Bacteria</taxon>
        <taxon>Pseudomonadati</taxon>
        <taxon>Pseudomonadota</taxon>
        <taxon>Betaproteobacteria</taxon>
        <taxon>Burkholderiales</taxon>
        <taxon>Comamonadaceae</taxon>
        <taxon>Ramlibacter</taxon>
    </lineage>
</organism>
<sequence>MGMGKSSTTVRFAAVGDLHVTKDSAGKLRGFLAQASDAADALLLCGDLTDYGTAEEAKILADELSAVSVPIVAVLGNHDFETGTPEVVCATLKKAGVRVLDGEACEIEGVGIAGVKGFAGGFGRGSLGAWGEPAIKAFVQEALHEAMKLESALAKLRMRRRIALMHYSPVLSTVQGEPAEILPFLGSSRLEEPLLRYPVDAVFHGHAHRGTIEGQTISGVPVFNVARPLLLRKHPDRPPFRLFEVPREPADEQELVAAK</sequence>
<dbReference type="InterPro" id="IPR016538">
    <property type="entry name" value="UCP008292"/>
</dbReference>
<evidence type="ECO:0000313" key="4">
    <source>
        <dbReference type="EMBL" id="MBK0394089.1"/>
    </source>
</evidence>
<reference evidence="4" key="1">
    <citation type="submission" date="2020-12" db="EMBL/GenBank/DDBJ databases">
        <title>Ramlibacter sp. nov., isolated from a freshwater alga, Cryptomonas.</title>
        <authorList>
            <person name="Kim H.M."/>
            <person name="Jeon C.O."/>
        </authorList>
    </citation>
    <scope>NUCLEOTIDE SEQUENCE</scope>
    <source>
        <strain evidence="4">CrO1</strain>
    </source>
</reference>
<dbReference type="GO" id="GO:0046872">
    <property type="term" value="F:metal ion binding"/>
    <property type="evidence" value="ECO:0007669"/>
    <property type="project" value="UniProtKB-KW"/>
</dbReference>
<dbReference type="SUPFAM" id="SSF56300">
    <property type="entry name" value="Metallo-dependent phosphatases"/>
    <property type="match status" value="1"/>
</dbReference>
<name>A0A934URT0_9BURK</name>
<dbReference type="InterPro" id="IPR051158">
    <property type="entry name" value="Metallophosphoesterase_sf"/>
</dbReference>
<comment type="caution">
    <text evidence="4">The sequence shown here is derived from an EMBL/GenBank/DDBJ whole genome shotgun (WGS) entry which is preliminary data.</text>
</comment>
<evidence type="ECO:0000259" key="3">
    <source>
        <dbReference type="Pfam" id="PF00149"/>
    </source>
</evidence>
<dbReference type="Pfam" id="PF00149">
    <property type="entry name" value="Metallophos"/>
    <property type="match status" value="1"/>
</dbReference>
<gene>
    <name evidence="4" type="ORF">I8E28_15920</name>
</gene>
<dbReference type="AlphaFoldDB" id="A0A934URT0"/>
<feature type="domain" description="Calcineurin-like phosphoesterase" evidence="3">
    <location>
        <begin position="11"/>
        <end position="209"/>
    </location>
</feature>